<evidence type="ECO:0000256" key="2">
    <source>
        <dbReference type="SAM" id="SignalP"/>
    </source>
</evidence>
<evidence type="ECO:0000313" key="3">
    <source>
        <dbReference type="EMBL" id="GEN25208.1"/>
    </source>
</evidence>
<dbReference type="Proteomes" id="UP000321726">
    <property type="component" value="Unassembled WGS sequence"/>
</dbReference>
<organism evidence="4 5">
    <name type="scientific">Halomonas cupida</name>
    <dbReference type="NCBI Taxonomy" id="44933"/>
    <lineage>
        <taxon>Bacteria</taxon>
        <taxon>Pseudomonadati</taxon>
        <taxon>Pseudomonadota</taxon>
        <taxon>Gammaproteobacteria</taxon>
        <taxon>Oceanospirillales</taxon>
        <taxon>Halomonadaceae</taxon>
        <taxon>Halomonas</taxon>
    </lineage>
</organism>
<name>A0A1M7LBI3_9GAMM</name>
<dbReference type="Gene3D" id="1.10.760.10">
    <property type="entry name" value="Cytochrome c-like domain"/>
    <property type="match status" value="1"/>
</dbReference>
<sequence>MATFRYAIALLSLTVSLSAAAQADSDQQLDVDPDSGLVMAEGWETVKANCSVCHSISLATQNRGNRKYWADTIQWMQETQGLWPFAPEMEATILDYLAEHYGPRENTRRSNLPPHLMPQAPSTESDAG</sequence>
<reference evidence="3 6" key="2">
    <citation type="submission" date="2019-07" db="EMBL/GenBank/DDBJ databases">
        <title>Whole genome shotgun sequence of Halomonas cupida NBRC 102219.</title>
        <authorList>
            <person name="Hosoyama A."/>
            <person name="Uohara A."/>
            <person name="Ohji S."/>
            <person name="Ichikawa N."/>
        </authorList>
    </citation>
    <scope>NUCLEOTIDE SEQUENCE [LARGE SCALE GENOMIC DNA]</scope>
    <source>
        <strain evidence="3 6">NBRC 102219</strain>
    </source>
</reference>
<dbReference type="InterPro" id="IPR036909">
    <property type="entry name" value="Cyt_c-like_dom_sf"/>
</dbReference>
<proteinExistence type="predicted"/>
<feature type="signal peptide" evidence="2">
    <location>
        <begin position="1"/>
        <end position="21"/>
    </location>
</feature>
<evidence type="ECO:0000313" key="5">
    <source>
        <dbReference type="Proteomes" id="UP000184123"/>
    </source>
</evidence>
<dbReference type="GO" id="GO:0009055">
    <property type="term" value="F:electron transfer activity"/>
    <property type="evidence" value="ECO:0007669"/>
    <property type="project" value="InterPro"/>
</dbReference>
<gene>
    <name evidence="3" type="ORF">HCU01_31570</name>
    <name evidence="4" type="ORF">SAMN05660971_03784</name>
</gene>
<keyword evidence="6" id="KW-1185">Reference proteome</keyword>
<dbReference type="RefSeq" id="WP_073436768.1">
    <property type="nucleotide sequence ID" value="NZ_BJXU01000129.1"/>
</dbReference>
<feature type="chain" id="PRO_5012545602" description="Sulfite dehydrogenase (Cytochrome) subunit SorB" evidence="2">
    <location>
        <begin position="22"/>
        <end position="128"/>
    </location>
</feature>
<evidence type="ECO:0000313" key="4">
    <source>
        <dbReference type="EMBL" id="SHM75322.1"/>
    </source>
</evidence>
<evidence type="ECO:0008006" key="7">
    <source>
        <dbReference type="Google" id="ProtNLM"/>
    </source>
</evidence>
<dbReference type="SUPFAM" id="SSF46626">
    <property type="entry name" value="Cytochrome c"/>
    <property type="match status" value="1"/>
</dbReference>
<evidence type="ECO:0000313" key="6">
    <source>
        <dbReference type="Proteomes" id="UP000321726"/>
    </source>
</evidence>
<reference evidence="4 5" key="1">
    <citation type="submission" date="2016-11" db="EMBL/GenBank/DDBJ databases">
        <authorList>
            <person name="Jaros S."/>
            <person name="Januszkiewicz K."/>
            <person name="Wedrychowicz H."/>
        </authorList>
    </citation>
    <scope>NUCLEOTIDE SEQUENCE [LARGE SCALE GENOMIC DNA]</scope>
    <source>
        <strain evidence="4 5">DSM 4740</strain>
    </source>
</reference>
<protein>
    <recommendedName>
        <fullName evidence="7">Sulfite dehydrogenase (Cytochrome) subunit SorB</fullName>
    </recommendedName>
</protein>
<dbReference type="AlphaFoldDB" id="A0A1M7LBI3"/>
<dbReference type="OrthoDB" id="9805828at2"/>
<keyword evidence="2" id="KW-0732">Signal</keyword>
<accession>A0A1M7LBI3</accession>
<dbReference type="EMBL" id="FRCA01000012">
    <property type="protein sequence ID" value="SHM75322.1"/>
    <property type="molecule type" value="Genomic_DNA"/>
</dbReference>
<evidence type="ECO:0000256" key="1">
    <source>
        <dbReference type="SAM" id="MobiDB-lite"/>
    </source>
</evidence>
<dbReference type="STRING" id="44933.SAMN05660971_03784"/>
<feature type="region of interest" description="Disordered" evidence="1">
    <location>
        <begin position="104"/>
        <end position="128"/>
    </location>
</feature>
<dbReference type="GO" id="GO:0020037">
    <property type="term" value="F:heme binding"/>
    <property type="evidence" value="ECO:0007669"/>
    <property type="project" value="InterPro"/>
</dbReference>
<dbReference type="EMBL" id="BJXU01000129">
    <property type="protein sequence ID" value="GEN25208.1"/>
    <property type="molecule type" value="Genomic_DNA"/>
</dbReference>
<dbReference type="Proteomes" id="UP000184123">
    <property type="component" value="Unassembled WGS sequence"/>
</dbReference>